<reference evidence="1" key="1">
    <citation type="submission" date="2021-02" db="EMBL/GenBank/DDBJ databases">
        <authorList>
            <person name="Dougan E. K."/>
            <person name="Rhodes N."/>
            <person name="Thang M."/>
            <person name="Chan C."/>
        </authorList>
    </citation>
    <scope>NUCLEOTIDE SEQUENCE</scope>
</reference>
<evidence type="ECO:0000313" key="2">
    <source>
        <dbReference type="Proteomes" id="UP000649617"/>
    </source>
</evidence>
<name>A0A812NTG6_SYMPI</name>
<sequence>AWGHTGNTLPARAAIVHHTLTPVPTMPAEDVAQFPPSSYPYLAFVSDAPWFVNTSGLPRDRVQAHRLWPRDPGPQHLQYRRSPTVERVLIMPLPTQSTDPTVLVTRTYVWALITGDLRQVGFTNPESCYLIFRDYIALAVHLRYIMAFTDAVLDCVCFMLPMAWRPRFTEDWAQVITISGQPPRVHWRRGM</sequence>
<dbReference type="Proteomes" id="UP000649617">
    <property type="component" value="Unassembled WGS sequence"/>
</dbReference>
<accession>A0A812NTG6</accession>
<organism evidence="1 2">
    <name type="scientific">Symbiodinium pilosum</name>
    <name type="common">Dinoflagellate</name>
    <dbReference type="NCBI Taxonomy" id="2952"/>
    <lineage>
        <taxon>Eukaryota</taxon>
        <taxon>Sar</taxon>
        <taxon>Alveolata</taxon>
        <taxon>Dinophyceae</taxon>
        <taxon>Suessiales</taxon>
        <taxon>Symbiodiniaceae</taxon>
        <taxon>Symbiodinium</taxon>
    </lineage>
</organism>
<dbReference type="AlphaFoldDB" id="A0A812NTG6"/>
<keyword evidence="2" id="KW-1185">Reference proteome</keyword>
<dbReference type="EMBL" id="CAJNIZ010010576">
    <property type="protein sequence ID" value="CAE7302900.1"/>
    <property type="molecule type" value="Genomic_DNA"/>
</dbReference>
<comment type="caution">
    <text evidence="1">The sequence shown here is derived from an EMBL/GenBank/DDBJ whole genome shotgun (WGS) entry which is preliminary data.</text>
</comment>
<feature type="non-terminal residue" evidence="1">
    <location>
        <position position="1"/>
    </location>
</feature>
<proteinExistence type="predicted"/>
<evidence type="ECO:0000313" key="1">
    <source>
        <dbReference type="EMBL" id="CAE7302900.1"/>
    </source>
</evidence>
<protein>
    <submittedName>
        <fullName evidence="1">Uncharacterized protein</fullName>
    </submittedName>
</protein>
<gene>
    <name evidence="1" type="ORF">SPIL2461_LOCUS6838</name>
</gene>